<keyword evidence="3 6" id="KW-0812">Transmembrane</keyword>
<dbReference type="EMBL" id="CP116346">
    <property type="protein sequence ID" value="WIT12924.1"/>
    <property type="molecule type" value="Genomic_DNA"/>
</dbReference>
<accession>A0AA95NEW5</accession>
<dbReference type="SUPFAM" id="SSF140478">
    <property type="entry name" value="LemA-like"/>
    <property type="match status" value="1"/>
</dbReference>
<evidence type="ECO:0000256" key="2">
    <source>
        <dbReference type="ARBA" id="ARBA00008854"/>
    </source>
</evidence>
<keyword evidence="8" id="KW-1185">Reference proteome</keyword>
<evidence type="ECO:0000256" key="3">
    <source>
        <dbReference type="ARBA" id="ARBA00022692"/>
    </source>
</evidence>
<dbReference type="AlphaFoldDB" id="A0AA95NEW5"/>
<dbReference type="Pfam" id="PF04011">
    <property type="entry name" value="LemA"/>
    <property type="match status" value="1"/>
</dbReference>
<name>A0AA95NEW5_9BURK</name>
<dbReference type="InterPro" id="IPR023353">
    <property type="entry name" value="LemA-like_dom_sf"/>
</dbReference>
<proteinExistence type="inferred from homology"/>
<keyword evidence="4 6" id="KW-1133">Transmembrane helix</keyword>
<dbReference type="Gene3D" id="1.20.1440.20">
    <property type="entry name" value="LemA-like domain"/>
    <property type="match status" value="1"/>
</dbReference>
<dbReference type="PANTHER" id="PTHR34478:SF2">
    <property type="entry name" value="MEMBRANE PROTEIN"/>
    <property type="match status" value="1"/>
</dbReference>
<evidence type="ECO:0000256" key="4">
    <source>
        <dbReference type="ARBA" id="ARBA00022989"/>
    </source>
</evidence>
<gene>
    <name evidence="7" type="ORF">PFX98_04770</name>
</gene>
<evidence type="ECO:0000313" key="8">
    <source>
        <dbReference type="Proteomes" id="UP001177769"/>
    </source>
</evidence>
<sequence>MNTWSWAGWVSLAALFFWAVGAYNRVMRLRNAIVAAYAQLDEALNQRAALCAKLLSLLRPLLSNEQATFDALETAQAEAHAAAQTVRARPFAADPLANLAVAAAVHAAALTRLMSLIEHHGELREHPEVYTLADELKMVERHRAFARQVFNQAVGAYNQAVQQFPTRVLSSFFGFAEARSL</sequence>
<dbReference type="Proteomes" id="UP001177769">
    <property type="component" value="Chromosome"/>
</dbReference>
<dbReference type="InterPro" id="IPR007156">
    <property type="entry name" value="MamQ_LemA"/>
</dbReference>
<comment type="similarity">
    <text evidence="2">Belongs to the LemA family.</text>
</comment>
<comment type="subcellular location">
    <subcellularLocation>
        <location evidence="1">Membrane</location>
        <topology evidence="1">Single-pass membrane protein</topology>
    </subcellularLocation>
</comment>
<organism evidence="7 8">
    <name type="scientific">Paucibacter sediminis</name>
    <dbReference type="NCBI Taxonomy" id="3019553"/>
    <lineage>
        <taxon>Bacteria</taxon>
        <taxon>Pseudomonadati</taxon>
        <taxon>Pseudomonadota</taxon>
        <taxon>Betaproteobacteria</taxon>
        <taxon>Burkholderiales</taxon>
        <taxon>Sphaerotilaceae</taxon>
        <taxon>Roseateles</taxon>
    </lineage>
</organism>
<dbReference type="RefSeq" id="WP_285234027.1">
    <property type="nucleotide sequence ID" value="NZ_CP116346.1"/>
</dbReference>
<dbReference type="PANTHER" id="PTHR34478">
    <property type="entry name" value="PROTEIN LEMA"/>
    <property type="match status" value="1"/>
</dbReference>
<reference evidence="7" key="1">
    <citation type="submission" date="2023-01" db="EMBL/GenBank/DDBJ databases">
        <title>Whole genome sequence of Paucibacter sp. S2-9 isolated from pond sediment.</title>
        <authorList>
            <person name="Jung J.Y."/>
        </authorList>
    </citation>
    <scope>NUCLEOTIDE SEQUENCE</scope>
    <source>
        <strain evidence="7">S2-9</strain>
    </source>
</reference>
<protein>
    <submittedName>
        <fullName evidence="7">LemA family protein</fullName>
    </submittedName>
</protein>
<dbReference type="GO" id="GO:0016020">
    <property type="term" value="C:membrane"/>
    <property type="evidence" value="ECO:0007669"/>
    <property type="project" value="UniProtKB-SubCell"/>
</dbReference>
<feature type="transmembrane region" description="Helical" evidence="6">
    <location>
        <begin position="6"/>
        <end position="23"/>
    </location>
</feature>
<evidence type="ECO:0000256" key="1">
    <source>
        <dbReference type="ARBA" id="ARBA00004167"/>
    </source>
</evidence>
<keyword evidence="5 6" id="KW-0472">Membrane</keyword>
<evidence type="ECO:0000256" key="5">
    <source>
        <dbReference type="ARBA" id="ARBA00023136"/>
    </source>
</evidence>
<dbReference type="KEGG" id="pais:PFX98_04770"/>
<evidence type="ECO:0000313" key="7">
    <source>
        <dbReference type="EMBL" id="WIT12924.1"/>
    </source>
</evidence>
<evidence type="ECO:0000256" key="6">
    <source>
        <dbReference type="SAM" id="Phobius"/>
    </source>
</evidence>